<accession>A0ABW6RQF2</accession>
<dbReference type="EMBL" id="JBIAQY010000001">
    <property type="protein sequence ID" value="MFF3566222.1"/>
    <property type="molecule type" value="Genomic_DNA"/>
</dbReference>
<comment type="caution">
    <text evidence="5">The sequence shown here is derived from an EMBL/GenBank/DDBJ whole genome shotgun (WGS) entry which is preliminary data.</text>
</comment>
<organism evidence="5 6">
    <name type="scientific">Nocardia jiangxiensis</name>
    <dbReference type="NCBI Taxonomy" id="282685"/>
    <lineage>
        <taxon>Bacteria</taxon>
        <taxon>Bacillati</taxon>
        <taxon>Actinomycetota</taxon>
        <taxon>Actinomycetes</taxon>
        <taxon>Mycobacteriales</taxon>
        <taxon>Nocardiaceae</taxon>
        <taxon>Nocardia</taxon>
    </lineage>
</organism>
<reference evidence="5 6" key="1">
    <citation type="submission" date="2024-10" db="EMBL/GenBank/DDBJ databases">
        <title>The Natural Products Discovery Center: Release of the First 8490 Sequenced Strains for Exploring Actinobacteria Biosynthetic Diversity.</title>
        <authorList>
            <person name="Kalkreuter E."/>
            <person name="Kautsar S.A."/>
            <person name="Yang D."/>
            <person name="Bader C.D."/>
            <person name="Teijaro C.N."/>
            <person name="Fluegel L."/>
            <person name="Davis C.M."/>
            <person name="Simpson J.R."/>
            <person name="Lauterbach L."/>
            <person name="Steele A.D."/>
            <person name="Gui C."/>
            <person name="Meng S."/>
            <person name="Li G."/>
            <person name="Viehrig K."/>
            <person name="Ye F."/>
            <person name="Su P."/>
            <person name="Kiefer A.F."/>
            <person name="Nichols A."/>
            <person name="Cepeda A.J."/>
            <person name="Yan W."/>
            <person name="Fan B."/>
            <person name="Jiang Y."/>
            <person name="Adhikari A."/>
            <person name="Zheng C.-J."/>
            <person name="Schuster L."/>
            <person name="Cowan T.M."/>
            <person name="Smanski M.J."/>
            <person name="Chevrette M.G."/>
            <person name="De Carvalho L.P.S."/>
            <person name="Shen B."/>
        </authorList>
    </citation>
    <scope>NUCLEOTIDE SEQUENCE [LARGE SCALE GENOMIC DNA]</scope>
    <source>
        <strain evidence="5 6">NPDC002593</strain>
    </source>
</reference>
<feature type="chain" id="PRO_5045498593" description="Low molecular weight antigen MTB12-like C-terminal domain-containing protein" evidence="3">
    <location>
        <begin position="27"/>
        <end position="167"/>
    </location>
</feature>
<evidence type="ECO:0000256" key="2">
    <source>
        <dbReference type="ARBA" id="ARBA00093774"/>
    </source>
</evidence>
<evidence type="ECO:0000313" key="6">
    <source>
        <dbReference type="Proteomes" id="UP001601992"/>
    </source>
</evidence>
<dbReference type="Proteomes" id="UP001601992">
    <property type="component" value="Unassembled WGS sequence"/>
</dbReference>
<feature type="signal peptide" evidence="3">
    <location>
        <begin position="1"/>
        <end position="26"/>
    </location>
</feature>
<proteinExistence type="inferred from homology"/>
<dbReference type="PROSITE" id="PS51257">
    <property type="entry name" value="PROKAR_LIPOPROTEIN"/>
    <property type="match status" value="1"/>
</dbReference>
<keyword evidence="6" id="KW-1185">Reference proteome</keyword>
<evidence type="ECO:0000256" key="1">
    <source>
        <dbReference type="ARBA" id="ARBA00022729"/>
    </source>
</evidence>
<dbReference type="InterPro" id="IPR058644">
    <property type="entry name" value="Mtb12-like_C"/>
</dbReference>
<dbReference type="Pfam" id="PF26580">
    <property type="entry name" value="Mtb12_C"/>
    <property type="match status" value="1"/>
</dbReference>
<sequence length="167" mass="16899">MFNRTIPARTLTVCTLAALLSTTAACGGSDDKSSGTPSSAHPASVTEAVTTTYKRFFDGSTTADQKIALLENGQAFADTIKAQADSSMAKSTTATVSNVASSATDHADVTFTILLNGKPALAGQSGTAVRTDGTWKVTAATFCALLTLEGNPPPVCAAMTPAPAPTP</sequence>
<evidence type="ECO:0000256" key="3">
    <source>
        <dbReference type="SAM" id="SignalP"/>
    </source>
</evidence>
<comment type="similarity">
    <text evidence="2">Belongs to the MTB12 family.</text>
</comment>
<evidence type="ECO:0000313" key="5">
    <source>
        <dbReference type="EMBL" id="MFF3566222.1"/>
    </source>
</evidence>
<gene>
    <name evidence="5" type="ORF">ACFYXQ_00410</name>
</gene>
<protein>
    <recommendedName>
        <fullName evidence="4">Low molecular weight antigen MTB12-like C-terminal domain-containing protein</fullName>
    </recommendedName>
</protein>
<feature type="domain" description="Low molecular weight antigen MTB12-like C-terminal" evidence="4">
    <location>
        <begin position="46"/>
        <end position="152"/>
    </location>
</feature>
<evidence type="ECO:0000259" key="4">
    <source>
        <dbReference type="Pfam" id="PF26580"/>
    </source>
</evidence>
<keyword evidence="1 3" id="KW-0732">Signal</keyword>
<dbReference type="RefSeq" id="WP_063713092.1">
    <property type="nucleotide sequence ID" value="NZ_JBIAQY010000001.1"/>
</dbReference>
<name>A0ABW6RQF2_9NOCA</name>